<dbReference type="AlphaFoldDB" id="A0A0C9NYH0"/>
<sequence>MAYLNSILQLLMALLLLAQLLVMATAWFTNAVTIWQRLSMTFTALVLAGSHLVIMYGFGYLADANVPIAGWTWFALAAAVLLLLATIAGASRHERRSSHR</sequence>
<dbReference type="RefSeq" id="WP_045625488.1">
    <property type="nucleotide sequence ID" value="NZ_BAYM01000095.1"/>
</dbReference>
<gene>
    <name evidence="2" type="ORF">LC0644_1654</name>
</gene>
<keyword evidence="1" id="KW-0812">Transmembrane</keyword>
<protein>
    <submittedName>
        <fullName evidence="2">Uncharacterized protein</fullName>
    </submittedName>
</protein>
<feature type="transmembrane region" description="Helical" evidence="1">
    <location>
        <begin position="68"/>
        <end position="90"/>
    </location>
</feature>
<keyword evidence="1" id="KW-1133">Transmembrane helix</keyword>
<evidence type="ECO:0000313" key="2">
    <source>
        <dbReference type="EMBL" id="GAN37065.1"/>
    </source>
</evidence>
<name>A0A0C9NYH0_LACPA</name>
<accession>A0A0C9NYH0</accession>
<feature type="transmembrane region" description="Helical" evidence="1">
    <location>
        <begin position="6"/>
        <end position="28"/>
    </location>
</feature>
<organism evidence="2 3">
    <name type="scientific">Lacticaseibacillus paracasei NRIC 0644</name>
    <dbReference type="NCBI Taxonomy" id="1435038"/>
    <lineage>
        <taxon>Bacteria</taxon>
        <taxon>Bacillati</taxon>
        <taxon>Bacillota</taxon>
        <taxon>Bacilli</taxon>
        <taxon>Lactobacillales</taxon>
        <taxon>Lactobacillaceae</taxon>
        <taxon>Lacticaseibacillus</taxon>
    </lineage>
</organism>
<keyword evidence="1" id="KW-0472">Membrane</keyword>
<feature type="transmembrane region" description="Helical" evidence="1">
    <location>
        <begin position="40"/>
        <end position="62"/>
    </location>
</feature>
<comment type="caution">
    <text evidence="2">The sequence shown here is derived from an EMBL/GenBank/DDBJ whole genome shotgun (WGS) entry which is preliminary data.</text>
</comment>
<evidence type="ECO:0000256" key="1">
    <source>
        <dbReference type="SAM" id="Phobius"/>
    </source>
</evidence>
<proteinExistence type="predicted"/>
<evidence type="ECO:0000313" key="3">
    <source>
        <dbReference type="Proteomes" id="UP000032552"/>
    </source>
</evidence>
<dbReference type="Proteomes" id="UP000032552">
    <property type="component" value="Unassembled WGS sequence"/>
</dbReference>
<dbReference type="EMBL" id="BAYM01000095">
    <property type="protein sequence ID" value="GAN37065.1"/>
    <property type="molecule type" value="Genomic_DNA"/>
</dbReference>
<reference evidence="3" key="1">
    <citation type="submission" date="2014-05" db="EMBL/GenBank/DDBJ databases">
        <title>Whole genome sequencing of Lactobacillus casei NRIC0644.</title>
        <authorList>
            <person name="Atarashi H."/>
            <person name="Yoshida Y."/>
            <person name="Fujimura S."/>
            <person name="Tanaka N."/>
            <person name="Shiwa Y."/>
            <person name="Yoshikawa H."/>
            <person name="Okada S."/>
            <person name="Nakagawa J."/>
        </authorList>
    </citation>
    <scope>NUCLEOTIDE SEQUENCE [LARGE SCALE GENOMIC DNA]</scope>
    <source>
        <strain evidence="3">NRIC0644</strain>
    </source>
</reference>